<dbReference type="PROSITE" id="PS00659">
    <property type="entry name" value="GLYCOSYL_HYDROL_F5"/>
    <property type="match status" value="1"/>
</dbReference>
<dbReference type="RefSeq" id="WP_301199006.1">
    <property type="nucleotide sequence ID" value="NZ_JAPDPI010000014.1"/>
</dbReference>
<feature type="domain" description="Glycoside hydrolase family 5" evidence="4">
    <location>
        <begin position="89"/>
        <end position="303"/>
    </location>
</feature>
<proteinExistence type="inferred from homology"/>
<keyword evidence="2 3" id="KW-0326">Glycosidase</keyword>
<dbReference type="GO" id="GO:0004553">
    <property type="term" value="F:hydrolase activity, hydrolyzing O-glycosyl compounds"/>
    <property type="evidence" value="ECO:0007669"/>
    <property type="project" value="InterPro"/>
</dbReference>
<evidence type="ECO:0000313" key="6">
    <source>
        <dbReference type="Proteomes" id="UP001207408"/>
    </source>
</evidence>
<name>A0AAE3MDV4_9BACT</name>
<reference evidence="5" key="1">
    <citation type="submission" date="2022-10" db="EMBL/GenBank/DDBJ databases">
        <authorList>
            <person name="Yu W.X."/>
        </authorList>
    </citation>
    <scope>NUCLEOTIDE SEQUENCE</scope>
    <source>
        <strain evidence="5">D04</strain>
    </source>
</reference>
<dbReference type="Gene3D" id="3.20.20.80">
    <property type="entry name" value="Glycosidases"/>
    <property type="match status" value="1"/>
</dbReference>
<protein>
    <submittedName>
        <fullName evidence="5">Glycoside hydrolase family 5 protein</fullName>
    </submittedName>
</protein>
<dbReference type="SUPFAM" id="SSF51445">
    <property type="entry name" value="(Trans)glycosidases"/>
    <property type="match status" value="1"/>
</dbReference>
<dbReference type="Proteomes" id="UP001207408">
    <property type="component" value="Unassembled WGS sequence"/>
</dbReference>
<dbReference type="InterPro" id="IPR017853">
    <property type="entry name" value="GH"/>
</dbReference>
<evidence type="ECO:0000313" key="5">
    <source>
        <dbReference type="EMBL" id="MCW3805636.1"/>
    </source>
</evidence>
<keyword evidence="1 3" id="KW-0378">Hydrolase</keyword>
<dbReference type="GO" id="GO:0000272">
    <property type="term" value="P:polysaccharide catabolic process"/>
    <property type="evidence" value="ECO:0007669"/>
    <property type="project" value="InterPro"/>
</dbReference>
<comment type="caution">
    <text evidence="5">The sequence shown here is derived from an EMBL/GenBank/DDBJ whole genome shotgun (WGS) entry which is preliminary data.</text>
</comment>
<sequence>MKKYILSFLFLSLLIAGCSKEDKEDVIIEEEEEQEDPWANIDFTEPIRGVNWADERDNFVDGQLVLSGLTLGDSYFMVQSDAQPIIRGFIENMSANTLRLPVNHATVSSTWWNGYKGVVDKAITKGMRVILAYWEADSSRDGKVDDLPEFWEMWDDIIEDYGENPGVYFEVMNEPHGYALYQLTDLYASWLQRYPEIPQGRILLGGKGYSEDVTGVGADSRFEGCLLSLHNYAFWTNRTAEEWRNDWLRRVGAYASRTVVTEFGATMTQGKDYSTATQGDNEIDYIQASATVFNENNIQSVYWPGYRHGDWYSIQEYDSNTFNLYTTNESGLYWIQYGWGMNE</sequence>
<dbReference type="InterPro" id="IPR001547">
    <property type="entry name" value="Glyco_hydro_5"/>
</dbReference>
<comment type="similarity">
    <text evidence="3">Belongs to the glycosyl hydrolase 5 (cellulase A) family.</text>
</comment>
<dbReference type="AlphaFoldDB" id="A0AAE3MDV4"/>
<evidence type="ECO:0000256" key="3">
    <source>
        <dbReference type="RuleBase" id="RU361153"/>
    </source>
</evidence>
<evidence type="ECO:0000256" key="2">
    <source>
        <dbReference type="ARBA" id="ARBA00023295"/>
    </source>
</evidence>
<dbReference type="PROSITE" id="PS51257">
    <property type="entry name" value="PROKAR_LIPOPROTEIN"/>
    <property type="match status" value="1"/>
</dbReference>
<dbReference type="Pfam" id="PF00150">
    <property type="entry name" value="Cellulase"/>
    <property type="match status" value="1"/>
</dbReference>
<evidence type="ECO:0000259" key="4">
    <source>
        <dbReference type="Pfam" id="PF00150"/>
    </source>
</evidence>
<organism evidence="5 6">
    <name type="scientific">Plebeiibacterium marinum</name>
    <dbReference type="NCBI Taxonomy" id="2992111"/>
    <lineage>
        <taxon>Bacteria</taxon>
        <taxon>Pseudomonadati</taxon>
        <taxon>Bacteroidota</taxon>
        <taxon>Bacteroidia</taxon>
        <taxon>Marinilabiliales</taxon>
        <taxon>Marinilabiliaceae</taxon>
        <taxon>Plebeiibacterium</taxon>
    </lineage>
</organism>
<keyword evidence="6" id="KW-1185">Reference proteome</keyword>
<dbReference type="InterPro" id="IPR018087">
    <property type="entry name" value="Glyco_hydro_5_CS"/>
</dbReference>
<gene>
    <name evidence="5" type="ORF">OM074_08340</name>
</gene>
<accession>A0AAE3MDV4</accession>
<evidence type="ECO:0000256" key="1">
    <source>
        <dbReference type="ARBA" id="ARBA00022801"/>
    </source>
</evidence>
<dbReference type="EMBL" id="JAPDPI010000014">
    <property type="protein sequence ID" value="MCW3805636.1"/>
    <property type="molecule type" value="Genomic_DNA"/>
</dbReference>